<name>A0ABV7C4A6_9PROT</name>
<dbReference type="Proteomes" id="UP001595420">
    <property type="component" value="Unassembled WGS sequence"/>
</dbReference>
<proteinExistence type="predicted"/>
<evidence type="ECO:0000313" key="2">
    <source>
        <dbReference type="Proteomes" id="UP001595420"/>
    </source>
</evidence>
<reference evidence="2" key="1">
    <citation type="journal article" date="2019" name="Int. J. Syst. Evol. Microbiol.">
        <title>The Global Catalogue of Microorganisms (GCM) 10K type strain sequencing project: providing services to taxonomists for standard genome sequencing and annotation.</title>
        <authorList>
            <consortium name="The Broad Institute Genomics Platform"/>
            <consortium name="The Broad Institute Genome Sequencing Center for Infectious Disease"/>
            <person name="Wu L."/>
            <person name="Ma J."/>
        </authorList>
    </citation>
    <scope>NUCLEOTIDE SEQUENCE [LARGE SCALE GENOMIC DNA]</scope>
    <source>
        <strain evidence="2">CGMCC 1.16855</strain>
    </source>
</reference>
<accession>A0ABV7C4A6</accession>
<dbReference type="RefSeq" id="WP_216839668.1">
    <property type="nucleotide sequence ID" value="NZ_JAFNJS010000010.1"/>
</dbReference>
<evidence type="ECO:0000313" key="1">
    <source>
        <dbReference type="EMBL" id="MFC3003220.1"/>
    </source>
</evidence>
<comment type="caution">
    <text evidence="1">The sequence shown here is derived from an EMBL/GenBank/DDBJ whole genome shotgun (WGS) entry which is preliminary data.</text>
</comment>
<gene>
    <name evidence="1" type="ORF">ACFOD3_25220</name>
</gene>
<sequence>MDHLPHGPFLVALDGSLSAMREHALRFAWRGRGCEASLGDGQINLAAQAGWVPFTAERPQARPGAFAALEEMPRELPPGWRLRLMPDHKVRLEAAVDLPDTVTATTLVSAMVGFALALDPYLDRLESAGMEAGAEAAGTVKT</sequence>
<dbReference type="EMBL" id="JBHRSB010000010">
    <property type="protein sequence ID" value="MFC3003220.1"/>
    <property type="molecule type" value="Genomic_DNA"/>
</dbReference>
<keyword evidence="2" id="KW-1185">Reference proteome</keyword>
<protein>
    <submittedName>
        <fullName evidence="1">Uncharacterized protein</fullName>
    </submittedName>
</protein>
<organism evidence="1 2">
    <name type="scientific">Falsiroseomonas tokyonensis</name>
    <dbReference type="NCBI Taxonomy" id="430521"/>
    <lineage>
        <taxon>Bacteria</taxon>
        <taxon>Pseudomonadati</taxon>
        <taxon>Pseudomonadota</taxon>
        <taxon>Alphaproteobacteria</taxon>
        <taxon>Acetobacterales</taxon>
        <taxon>Roseomonadaceae</taxon>
        <taxon>Falsiroseomonas</taxon>
    </lineage>
</organism>